<gene>
    <name evidence="2" type="ORF">g.102371</name>
</gene>
<feature type="region of interest" description="Disordered" evidence="1">
    <location>
        <begin position="349"/>
        <end position="413"/>
    </location>
</feature>
<dbReference type="EMBL" id="GGMS01002990">
    <property type="protein sequence ID" value="MBY72193.1"/>
    <property type="molecule type" value="Transcribed_RNA"/>
</dbReference>
<proteinExistence type="predicted"/>
<dbReference type="AlphaFoldDB" id="A0A2S2Q381"/>
<sequence>MLLLPIGVRFQSGGGRGGCSRLDGTTGVFVERRLAGVRPVAHGAREQQLNGVVQPPVHGEVGLLGEPFAAHRAQEQRHAIGGGRVQGLVVLVHAGLLVVRARAQRALEPLLAVVHGTHVHGHVVLAREPFVAPRTLERHLRIGRVHGTPVLQHVGLLREPLPAVVALVRPLAEVHGAPVTVQVGTPAEPLAARLAVHVRATVFAAQVSGQLVGSVEPPLANVARQLAFRPLRPRRLAVVIVVPALFRVEPLLVVLGPERSQHLFAATLRLLHVRFHLGLRLERFRTHGALELHGRRVEPRRWRRRRRTERRHRDGRRPARARRRPRGRRARRRFPIRIVRVEPTADPLVRDRAARAPRSRTTPGRQSRVAVVPGRRLPGGLVPGHLLGDRRRNGKSSPSHSDPLRINTRVVVR</sequence>
<reference evidence="2" key="1">
    <citation type="submission" date="2018-04" db="EMBL/GenBank/DDBJ databases">
        <title>Transcriptome assembly of Sipha flava.</title>
        <authorList>
            <person name="Scully E.D."/>
            <person name="Geib S.M."/>
            <person name="Palmer N.A."/>
            <person name="Koch K."/>
            <person name="Bradshaw J."/>
            <person name="Heng-Moss T."/>
            <person name="Sarath G."/>
        </authorList>
    </citation>
    <scope>NUCLEOTIDE SEQUENCE</scope>
</reference>
<name>A0A2S2Q381_9HEMI</name>
<accession>A0A2S2Q381</accession>
<organism evidence="2">
    <name type="scientific">Sipha flava</name>
    <name type="common">yellow sugarcane aphid</name>
    <dbReference type="NCBI Taxonomy" id="143950"/>
    <lineage>
        <taxon>Eukaryota</taxon>
        <taxon>Metazoa</taxon>
        <taxon>Ecdysozoa</taxon>
        <taxon>Arthropoda</taxon>
        <taxon>Hexapoda</taxon>
        <taxon>Insecta</taxon>
        <taxon>Pterygota</taxon>
        <taxon>Neoptera</taxon>
        <taxon>Paraneoptera</taxon>
        <taxon>Hemiptera</taxon>
        <taxon>Sternorrhyncha</taxon>
        <taxon>Aphidomorpha</taxon>
        <taxon>Aphidoidea</taxon>
        <taxon>Aphididae</taxon>
        <taxon>Sipha</taxon>
    </lineage>
</organism>
<evidence type="ECO:0000256" key="1">
    <source>
        <dbReference type="SAM" id="MobiDB-lite"/>
    </source>
</evidence>
<feature type="compositionally biased region" description="Low complexity" evidence="1">
    <location>
        <begin position="359"/>
        <end position="386"/>
    </location>
</feature>
<protein>
    <submittedName>
        <fullName evidence="2">Uncharacterized protein</fullName>
    </submittedName>
</protein>
<feature type="region of interest" description="Disordered" evidence="1">
    <location>
        <begin position="303"/>
        <end position="335"/>
    </location>
</feature>
<evidence type="ECO:0000313" key="2">
    <source>
        <dbReference type="EMBL" id="MBY72193.1"/>
    </source>
</evidence>